<accession>A0A402B8T5</accession>
<keyword evidence="2" id="KW-1185">Reference proteome</keyword>
<reference evidence="2" key="1">
    <citation type="submission" date="2018-12" db="EMBL/GenBank/DDBJ databases">
        <title>Tengunoibacter tsumagoiensis gen. nov., sp. nov., Dictyobacter kobayashii sp. nov., D. alpinus sp. nov., and D. joshuensis sp. nov. and description of Dictyobacteraceae fam. nov. within the order Ktedonobacterales isolated from Tengu-no-mugimeshi.</title>
        <authorList>
            <person name="Wang C.M."/>
            <person name="Zheng Y."/>
            <person name="Sakai Y."/>
            <person name="Toyoda A."/>
            <person name="Minakuchi Y."/>
            <person name="Abe K."/>
            <person name="Yokota A."/>
            <person name="Yabe S."/>
        </authorList>
    </citation>
    <scope>NUCLEOTIDE SEQUENCE [LARGE SCALE GENOMIC DNA]</scope>
    <source>
        <strain evidence="2">Uno16</strain>
    </source>
</reference>
<dbReference type="AlphaFoldDB" id="A0A402B8T5"/>
<gene>
    <name evidence="1" type="ORF">KDA_32230</name>
</gene>
<proteinExistence type="predicted"/>
<comment type="caution">
    <text evidence="1">The sequence shown here is derived from an EMBL/GenBank/DDBJ whole genome shotgun (WGS) entry which is preliminary data.</text>
</comment>
<dbReference type="EMBL" id="BIFT01000001">
    <property type="protein sequence ID" value="GCE27739.1"/>
    <property type="molecule type" value="Genomic_DNA"/>
</dbReference>
<name>A0A402B8T5_9CHLR</name>
<organism evidence="1 2">
    <name type="scientific">Dictyobacter alpinus</name>
    <dbReference type="NCBI Taxonomy" id="2014873"/>
    <lineage>
        <taxon>Bacteria</taxon>
        <taxon>Bacillati</taxon>
        <taxon>Chloroflexota</taxon>
        <taxon>Ktedonobacteria</taxon>
        <taxon>Ktedonobacterales</taxon>
        <taxon>Dictyobacteraceae</taxon>
        <taxon>Dictyobacter</taxon>
    </lineage>
</organism>
<evidence type="ECO:0000313" key="2">
    <source>
        <dbReference type="Proteomes" id="UP000287171"/>
    </source>
</evidence>
<dbReference type="Proteomes" id="UP000287171">
    <property type="component" value="Unassembled WGS sequence"/>
</dbReference>
<sequence length="51" mass="5498">MYSFAPAARDGLSGPLEAAAAASNGPDKWGYGSIVYESGKWFAQKQEFRGR</sequence>
<protein>
    <submittedName>
        <fullName evidence="1">Uncharacterized protein</fullName>
    </submittedName>
</protein>
<evidence type="ECO:0000313" key="1">
    <source>
        <dbReference type="EMBL" id="GCE27739.1"/>
    </source>
</evidence>